<dbReference type="EMBL" id="JBEPMB010000002">
    <property type="protein sequence ID" value="MET3613733.1"/>
    <property type="molecule type" value="Genomic_DNA"/>
</dbReference>
<protein>
    <submittedName>
        <fullName evidence="2">Uncharacterized protein</fullName>
    </submittedName>
</protein>
<feature type="signal peptide" evidence="1">
    <location>
        <begin position="1"/>
        <end position="20"/>
    </location>
</feature>
<evidence type="ECO:0000313" key="3">
    <source>
        <dbReference type="Proteomes" id="UP001549047"/>
    </source>
</evidence>
<accession>A0ABV2IZ66</accession>
<evidence type="ECO:0000313" key="2">
    <source>
        <dbReference type="EMBL" id="MET3613733.1"/>
    </source>
</evidence>
<proteinExistence type="predicted"/>
<organism evidence="2 3">
    <name type="scientific">Rhizobium aquaticum</name>
    <dbReference type="NCBI Taxonomy" id="1549636"/>
    <lineage>
        <taxon>Bacteria</taxon>
        <taxon>Pseudomonadati</taxon>
        <taxon>Pseudomonadota</taxon>
        <taxon>Alphaproteobacteria</taxon>
        <taxon>Hyphomicrobiales</taxon>
        <taxon>Rhizobiaceae</taxon>
        <taxon>Rhizobium/Agrobacterium group</taxon>
        <taxon>Rhizobium</taxon>
    </lineage>
</organism>
<keyword evidence="3" id="KW-1185">Reference proteome</keyword>
<reference evidence="2 3" key="1">
    <citation type="submission" date="2024-06" db="EMBL/GenBank/DDBJ databases">
        <title>Genomic Encyclopedia of Type Strains, Phase IV (KMG-IV): sequencing the most valuable type-strain genomes for metagenomic binning, comparative biology and taxonomic classification.</title>
        <authorList>
            <person name="Goeker M."/>
        </authorList>
    </citation>
    <scope>NUCLEOTIDE SEQUENCE [LARGE SCALE GENOMIC DNA]</scope>
    <source>
        <strain evidence="2 3">DSM 29780</strain>
    </source>
</reference>
<feature type="chain" id="PRO_5046003746" evidence="1">
    <location>
        <begin position="21"/>
        <end position="140"/>
    </location>
</feature>
<sequence>MTSRFLAAGLLTFIPFLALADEAPAGRFQLQPVEGGVVRLDTATGEMTLCKADAGKLACAPSASATTTTSPAVADVAALKARIDALERQLATGSKGSDLPTDAEVDRSLSIMEKFMRRFMGIAKDLDQQNQGSNALPQKT</sequence>
<dbReference type="Proteomes" id="UP001549047">
    <property type="component" value="Unassembled WGS sequence"/>
</dbReference>
<gene>
    <name evidence="2" type="ORF">ABID16_002062</name>
</gene>
<comment type="caution">
    <text evidence="2">The sequence shown here is derived from an EMBL/GenBank/DDBJ whole genome shotgun (WGS) entry which is preliminary data.</text>
</comment>
<keyword evidence="1" id="KW-0732">Signal</keyword>
<evidence type="ECO:0000256" key="1">
    <source>
        <dbReference type="SAM" id="SignalP"/>
    </source>
</evidence>
<dbReference type="RefSeq" id="WP_354556247.1">
    <property type="nucleotide sequence ID" value="NZ_JBEPMB010000002.1"/>
</dbReference>
<name>A0ABV2IZ66_9HYPH</name>